<proteinExistence type="predicted"/>
<sequence length="259" mass="30141">MGRNHGDVALGVKSEAMQTIICIKWGTRYGIDYLNRLASMIRRNTQRETRLICFTDDAKGVDPWVQIAPLPPINLPAREFTTPWRKLSLWQYPLHDLEGDVLFFDLDVVITGSIDGFFDFEPGRFCVAQNWTQPNERVGNTSIYRFPVGKMSHIFDTFNADPETILRRYRIEQQYISAESEDVVFFPPEWCLSFKHSLLPSWPLNFFIPPRLPPEAKVVAFHGKPDPDEARDGIWPVNAAWKRSYKYVLPTPWIAKHWR</sequence>
<keyword evidence="2" id="KW-1185">Reference proteome</keyword>
<dbReference type="AlphaFoldDB" id="A0A1I7MU75"/>
<evidence type="ECO:0000313" key="2">
    <source>
        <dbReference type="Proteomes" id="UP000199423"/>
    </source>
</evidence>
<evidence type="ECO:0000313" key="1">
    <source>
        <dbReference type="EMBL" id="SFV25962.1"/>
    </source>
</evidence>
<dbReference type="STRING" id="51670.SAMN04488557_0265"/>
<organism evidence="1 2">
    <name type="scientific">Hyphomicrobium facile</name>
    <dbReference type="NCBI Taxonomy" id="51670"/>
    <lineage>
        <taxon>Bacteria</taxon>
        <taxon>Pseudomonadati</taxon>
        <taxon>Pseudomonadota</taxon>
        <taxon>Alphaproteobacteria</taxon>
        <taxon>Hyphomicrobiales</taxon>
        <taxon>Hyphomicrobiaceae</taxon>
        <taxon>Hyphomicrobium</taxon>
    </lineage>
</organism>
<protein>
    <recommendedName>
        <fullName evidence="3">Glycosyltransferase</fullName>
    </recommendedName>
</protein>
<dbReference type="Proteomes" id="UP000199423">
    <property type="component" value="Unassembled WGS sequence"/>
</dbReference>
<name>A0A1I7MU75_9HYPH</name>
<dbReference type="EMBL" id="FPCH01000001">
    <property type="protein sequence ID" value="SFV25962.1"/>
    <property type="molecule type" value="Genomic_DNA"/>
</dbReference>
<accession>A0A1I7MU75</accession>
<reference evidence="2" key="1">
    <citation type="submission" date="2016-10" db="EMBL/GenBank/DDBJ databases">
        <authorList>
            <person name="Varghese N."/>
            <person name="Submissions S."/>
        </authorList>
    </citation>
    <scope>NUCLEOTIDE SEQUENCE [LARGE SCALE GENOMIC DNA]</scope>
    <source>
        <strain evidence="2">DSM 1565</strain>
    </source>
</reference>
<gene>
    <name evidence="1" type="ORF">SAMN04488557_0265</name>
</gene>
<evidence type="ECO:0008006" key="3">
    <source>
        <dbReference type="Google" id="ProtNLM"/>
    </source>
</evidence>
<dbReference type="SUPFAM" id="SSF53448">
    <property type="entry name" value="Nucleotide-diphospho-sugar transferases"/>
    <property type="match status" value="1"/>
</dbReference>
<dbReference type="InterPro" id="IPR029044">
    <property type="entry name" value="Nucleotide-diphossugar_trans"/>
</dbReference>